<dbReference type="Proteomes" id="UP001523392">
    <property type="component" value="Unassembled WGS sequence"/>
</dbReference>
<evidence type="ECO:0000313" key="2">
    <source>
        <dbReference type="Proteomes" id="UP001523392"/>
    </source>
</evidence>
<sequence>MPRLRLLPALALLLLTGLGGCAVYPAGGYYGPPAVVATPAPRYYYGPGYYRPYGYRPHGYWRRW</sequence>
<evidence type="ECO:0000313" key="1">
    <source>
        <dbReference type="EMBL" id="MCO6419759.1"/>
    </source>
</evidence>
<dbReference type="EMBL" id="JAFIRR010000225">
    <property type="protein sequence ID" value="MCO6419759.1"/>
    <property type="molecule type" value="Genomic_DNA"/>
</dbReference>
<proteinExistence type="predicted"/>
<evidence type="ECO:0008006" key="3">
    <source>
        <dbReference type="Google" id="ProtNLM"/>
    </source>
</evidence>
<keyword evidence="2" id="KW-1185">Reference proteome</keyword>
<gene>
    <name evidence="1" type="ORF">JYK14_26865</name>
</gene>
<name>A0ABT1DEW9_9PROT</name>
<organism evidence="1 2">
    <name type="scientific">Siccirubricoccus soli</name>
    <dbReference type="NCBI Taxonomy" id="2899147"/>
    <lineage>
        <taxon>Bacteria</taxon>
        <taxon>Pseudomonadati</taxon>
        <taxon>Pseudomonadota</taxon>
        <taxon>Alphaproteobacteria</taxon>
        <taxon>Acetobacterales</taxon>
        <taxon>Roseomonadaceae</taxon>
        <taxon>Siccirubricoccus</taxon>
    </lineage>
</organism>
<dbReference type="RefSeq" id="WP_252956438.1">
    <property type="nucleotide sequence ID" value="NZ_JAFIRR010000225.1"/>
</dbReference>
<dbReference type="PROSITE" id="PS51257">
    <property type="entry name" value="PROKAR_LIPOPROTEIN"/>
    <property type="match status" value="1"/>
</dbReference>
<comment type="caution">
    <text evidence="1">The sequence shown here is derived from an EMBL/GenBank/DDBJ whole genome shotgun (WGS) entry which is preliminary data.</text>
</comment>
<protein>
    <recommendedName>
        <fullName evidence="3">Lipoprotein</fullName>
    </recommendedName>
</protein>
<accession>A0ABT1DEW9</accession>
<reference evidence="1 2" key="1">
    <citation type="submission" date="2021-12" db="EMBL/GenBank/DDBJ databases">
        <title>Siccirubricoccus leaddurans sp. nov., a high concentration Zn2+ tolerance bacterium.</title>
        <authorList>
            <person name="Cao Y."/>
        </authorList>
    </citation>
    <scope>NUCLEOTIDE SEQUENCE [LARGE SCALE GENOMIC DNA]</scope>
    <source>
        <strain evidence="1 2">KC 17139</strain>
    </source>
</reference>